<evidence type="ECO:0000313" key="4">
    <source>
        <dbReference type="EMBL" id="NYT48388.1"/>
    </source>
</evidence>
<dbReference type="PIRSF" id="PIRSF006386">
    <property type="entry name" value="HCCAis_GSTk"/>
    <property type="match status" value="1"/>
</dbReference>
<evidence type="ECO:0000256" key="2">
    <source>
        <dbReference type="PIRSR" id="PIRSR006386-1"/>
    </source>
</evidence>
<dbReference type="InterPro" id="IPR014440">
    <property type="entry name" value="HCCAis_GSTk"/>
</dbReference>
<protein>
    <recommendedName>
        <fullName evidence="1">2-hydroxychromene-2-carboxylate isomerase</fullName>
        <ecNumber evidence="1">5.99.1.4</ecNumber>
    </recommendedName>
</protein>
<dbReference type="CDD" id="cd03022">
    <property type="entry name" value="DsbA_HCCA_Iso"/>
    <property type="match status" value="1"/>
</dbReference>
<keyword evidence="5" id="KW-1185">Reference proteome</keyword>
<dbReference type="EC" id="5.99.1.4" evidence="1"/>
<sequence>MTDTLDFYFDFSSPYGYFASTAIEQLAADIRRTVRWRPILLGPMFKAMGSGPLVEIPLKGAYARHDIARSARLFGIPYREPAVFPIAAVAASRAALLLQEDDPQQAAEFIKRVYRAYFAEGRDITDMDVLVAAADQAGADGSRLPAGVATDRIKSRLKEEVDAAMARGVFGSPYMIVDGEPFWGFDRFEHIRKWAASAS</sequence>
<dbReference type="Pfam" id="PF01323">
    <property type="entry name" value="DSBA"/>
    <property type="match status" value="1"/>
</dbReference>
<comment type="caution">
    <text evidence="4">The sequence shown here is derived from an EMBL/GenBank/DDBJ whole genome shotgun (WGS) entry which is preliminary data.</text>
</comment>
<dbReference type="GO" id="GO:0006749">
    <property type="term" value="P:glutathione metabolic process"/>
    <property type="evidence" value="ECO:0007669"/>
    <property type="project" value="TreeGrafter"/>
</dbReference>
<dbReference type="Gene3D" id="3.40.30.10">
    <property type="entry name" value="Glutaredoxin"/>
    <property type="match status" value="1"/>
</dbReference>
<dbReference type="AlphaFoldDB" id="A0A853FUI0"/>
<dbReference type="GO" id="GO:0018845">
    <property type="term" value="F:2-hydroxychromene-2-carboxylate isomerase activity"/>
    <property type="evidence" value="ECO:0007669"/>
    <property type="project" value="UniProtKB-UniRule"/>
</dbReference>
<dbReference type="SUPFAM" id="SSF52833">
    <property type="entry name" value="Thioredoxin-like"/>
    <property type="match status" value="1"/>
</dbReference>
<dbReference type="InterPro" id="IPR044087">
    <property type="entry name" value="NahD-like"/>
</dbReference>
<reference evidence="4 5" key="1">
    <citation type="submission" date="2020-07" db="EMBL/GenBank/DDBJ databases">
        <title>Taxonomic revisions and descriptions of new bacterial species based on genomic comparisons in the high-G+C-content subgroup of the family Alcaligenaceae.</title>
        <authorList>
            <person name="Szabo A."/>
            <person name="Felfoldi T."/>
        </authorList>
    </citation>
    <scope>NUCLEOTIDE SEQUENCE [LARGE SCALE GENOMIC DNA]</scope>
    <source>
        <strain evidence="4 5">LMG 24012</strain>
    </source>
</reference>
<dbReference type="GO" id="GO:1901170">
    <property type="term" value="P:naphthalene catabolic process"/>
    <property type="evidence" value="ECO:0007669"/>
    <property type="project" value="InterPro"/>
</dbReference>
<dbReference type="GO" id="GO:0004602">
    <property type="term" value="F:glutathione peroxidase activity"/>
    <property type="evidence" value="ECO:0007669"/>
    <property type="project" value="TreeGrafter"/>
</dbReference>
<dbReference type="PANTHER" id="PTHR42943">
    <property type="entry name" value="GLUTATHIONE S-TRANSFERASE KAPPA"/>
    <property type="match status" value="1"/>
</dbReference>
<keyword evidence="1 4" id="KW-0413">Isomerase</keyword>
<dbReference type="InterPro" id="IPR036249">
    <property type="entry name" value="Thioredoxin-like_sf"/>
</dbReference>
<dbReference type="InterPro" id="IPR001853">
    <property type="entry name" value="DSBA-like_thioredoxin_dom"/>
</dbReference>
<dbReference type="RefSeq" id="WP_180153703.1">
    <property type="nucleotide sequence ID" value="NZ_JACCEM010000002.1"/>
</dbReference>
<dbReference type="PANTHER" id="PTHR42943:SF2">
    <property type="entry name" value="GLUTATHIONE S-TRANSFERASE KAPPA 1"/>
    <property type="match status" value="1"/>
</dbReference>
<dbReference type="GO" id="GO:0004364">
    <property type="term" value="F:glutathione transferase activity"/>
    <property type="evidence" value="ECO:0007669"/>
    <property type="project" value="TreeGrafter"/>
</dbReference>
<evidence type="ECO:0000259" key="3">
    <source>
        <dbReference type="Pfam" id="PF01323"/>
    </source>
</evidence>
<gene>
    <name evidence="4" type="ORF">H0A72_03600</name>
</gene>
<evidence type="ECO:0000313" key="5">
    <source>
        <dbReference type="Proteomes" id="UP000559809"/>
    </source>
</evidence>
<organism evidence="4 5">
    <name type="scientific">Parapusillimonas granuli</name>
    <dbReference type="NCBI Taxonomy" id="380911"/>
    <lineage>
        <taxon>Bacteria</taxon>
        <taxon>Pseudomonadati</taxon>
        <taxon>Pseudomonadota</taxon>
        <taxon>Betaproteobacteria</taxon>
        <taxon>Burkholderiales</taxon>
        <taxon>Alcaligenaceae</taxon>
        <taxon>Parapusillimonas</taxon>
    </lineage>
</organism>
<dbReference type="EMBL" id="JACCEM010000002">
    <property type="protein sequence ID" value="NYT48388.1"/>
    <property type="molecule type" value="Genomic_DNA"/>
</dbReference>
<comment type="similarity">
    <text evidence="1">Belongs to the GST superfamily. NadH family.</text>
</comment>
<feature type="active site" description="Nucleophile" evidence="2">
    <location>
        <position position="13"/>
    </location>
</feature>
<dbReference type="Proteomes" id="UP000559809">
    <property type="component" value="Unassembled WGS sequence"/>
</dbReference>
<dbReference type="InterPro" id="IPR051924">
    <property type="entry name" value="GST_Kappa/NadH"/>
</dbReference>
<accession>A0A853FUI0</accession>
<evidence type="ECO:0000256" key="1">
    <source>
        <dbReference type="PIRNR" id="PIRNR006386"/>
    </source>
</evidence>
<proteinExistence type="inferred from homology"/>
<comment type="catalytic activity">
    <reaction evidence="1">
        <text>2-hydroxychromene-2-carboxylate = (3E)-4-(2-hydroxyphenyl)-2-oxobut-3-enoate</text>
        <dbReference type="Rhea" id="RHEA:27401"/>
        <dbReference type="ChEBI" id="CHEBI:59350"/>
        <dbReference type="ChEBI" id="CHEBI:59353"/>
        <dbReference type="EC" id="5.99.1.4"/>
    </reaction>
</comment>
<name>A0A853FUI0_9BURK</name>
<feature type="domain" description="DSBA-like thioredoxin" evidence="3">
    <location>
        <begin position="4"/>
        <end position="192"/>
    </location>
</feature>